<gene>
    <name evidence="2" type="ORF">DPMN_117976</name>
</gene>
<feature type="domain" description="VWFD" evidence="1">
    <location>
        <begin position="12"/>
        <end position="118"/>
    </location>
</feature>
<dbReference type="Pfam" id="PF00094">
    <property type="entry name" value="VWD"/>
    <property type="match status" value="1"/>
</dbReference>
<dbReference type="EMBL" id="JAIWYP010000005">
    <property type="protein sequence ID" value="KAH3816460.1"/>
    <property type="molecule type" value="Genomic_DNA"/>
</dbReference>
<reference evidence="2" key="2">
    <citation type="submission" date="2020-11" db="EMBL/GenBank/DDBJ databases">
        <authorList>
            <person name="McCartney M.A."/>
            <person name="Auch B."/>
            <person name="Kono T."/>
            <person name="Mallez S."/>
            <person name="Becker A."/>
            <person name="Gohl D.M."/>
            <person name="Silverstein K.A.T."/>
            <person name="Koren S."/>
            <person name="Bechman K.B."/>
            <person name="Herman A."/>
            <person name="Abrahante J.E."/>
            <person name="Garbe J."/>
        </authorList>
    </citation>
    <scope>NUCLEOTIDE SEQUENCE</scope>
    <source>
        <strain evidence="2">Duluth1</strain>
        <tissue evidence="2">Whole animal</tissue>
    </source>
</reference>
<accession>A0A9D4GG16</accession>
<protein>
    <recommendedName>
        <fullName evidence="1">VWFD domain-containing protein</fullName>
    </recommendedName>
</protein>
<evidence type="ECO:0000313" key="2">
    <source>
        <dbReference type="EMBL" id="KAH3816460.1"/>
    </source>
</evidence>
<evidence type="ECO:0000259" key="1">
    <source>
        <dbReference type="Pfam" id="PF00094"/>
    </source>
</evidence>
<evidence type="ECO:0000313" key="3">
    <source>
        <dbReference type="Proteomes" id="UP000828390"/>
    </source>
</evidence>
<comment type="caution">
    <text evidence="2">The sequence shown here is derived from an EMBL/GenBank/DDBJ whole genome shotgun (WGS) entry which is preliminary data.</text>
</comment>
<proteinExistence type="predicted"/>
<dbReference type="AlphaFoldDB" id="A0A9D4GG16"/>
<keyword evidence="3" id="KW-1185">Reference proteome</keyword>
<sequence>MSGSNLVPVSMTSAVGFNINGKKLVIRADDEGTSGTVTLNDEPVAIGSKLNLAPEVNIMMTSTTQYKLTASTDFYLTIDMKKSRLDVYVNAKQSVCSTATGLLSSCDENETNDFKTSIGNVLTVGSLAYPLTETSIEETFVPSWRWDDNIFTNVIPKFNNEGGDTCLEIQCQLNGKSCSNIFHSKCYHSRADVLLRLGNWKCSHSLVIQEPKWSCVFTLGDQGFVCCIFSIQS</sequence>
<name>A0A9D4GG16_DREPO</name>
<organism evidence="2 3">
    <name type="scientific">Dreissena polymorpha</name>
    <name type="common">Zebra mussel</name>
    <name type="synonym">Mytilus polymorpha</name>
    <dbReference type="NCBI Taxonomy" id="45954"/>
    <lineage>
        <taxon>Eukaryota</taxon>
        <taxon>Metazoa</taxon>
        <taxon>Spiralia</taxon>
        <taxon>Lophotrochozoa</taxon>
        <taxon>Mollusca</taxon>
        <taxon>Bivalvia</taxon>
        <taxon>Autobranchia</taxon>
        <taxon>Heteroconchia</taxon>
        <taxon>Euheterodonta</taxon>
        <taxon>Imparidentia</taxon>
        <taxon>Neoheterodontei</taxon>
        <taxon>Myida</taxon>
        <taxon>Dreissenoidea</taxon>
        <taxon>Dreissenidae</taxon>
        <taxon>Dreissena</taxon>
    </lineage>
</organism>
<dbReference type="Proteomes" id="UP000828390">
    <property type="component" value="Unassembled WGS sequence"/>
</dbReference>
<reference evidence="2" key="1">
    <citation type="journal article" date="2019" name="bioRxiv">
        <title>The Genome of the Zebra Mussel, Dreissena polymorpha: A Resource for Invasive Species Research.</title>
        <authorList>
            <person name="McCartney M.A."/>
            <person name="Auch B."/>
            <person name="Kono T."/>
            <person name="Mallez S."/>
            <person name="Zhang Y."/>
            <person name="Obille A."/>
            <person name="Becker A."/>
            <person name="Abrahante J.E."/>
            <person name="Garbe J."/>
            <person name="Badalamenti J.P."/>
            <person name="Herman A."/>
            <person name="Mangelson H."/>
            <person name="Liachko I."/>
            <person name="Sullivan S."/>
            <person name="Sone E.D."/>
            <person name="Koren S."/>
            <person name="Silverstein K.A.T."/>
            <person name="Beckman K.B."/>
            <person name="Gohl D.M."/>
        </authorList>
    </citation>
    <scope>NUCLEOTIDE SEQUENCE</scope>
    <source>
        <strain evidence="2">Duluth1</strain>
        <tissue evidence="2">Whole animal</tissue>
    </source>
</reference>
<dbReference type="InterPro" id="IPR001846">
    <property type="entry name" value="VWF_type-D"/>
</dbReference>